<accession>A0A9Q0F7G6</accession>
<dbReference type="InterPro" id="IPR027417">
    <property type="entry name" value="P-loop_NTPase"/>
</dbReference>
<dbReference type="InterPro" id="IPR000330">
    <property type="entry name" value="SNF2_N"/>
</dbReference>
<name>A0A9Q0F7G6_9ROSI</name>
<dbReference type="Gene3D" id="3.40.50.300">
    <property type="entry name" value="P-loop containing nucleotide triphosphate hydrolases"/>
    <property type="match status" value="1"/>
</dbReference>
<feature type="domain" description="Helicase ATP-binding" evidence="8">
    <location>
        <begin position="904"/>
        <end position="1103"/>
    </location>
</feature>
<dbReference type="EMBL" id="JAKUCV010006697">
    <property type="protein sequence ID" value="KAJ4826343.1"/>
    <property type="molecule type" value="Genomic_DNA"/>
</dbReference>
<dbReference type="GO" id="GO:0004386">
    <property type="term" value="F:helicase activity"/>
    <property type="evidence" value="ECO:0007669"/>
    <property type="project" value="UniProtKB-KW"/>
</dbReference>
<feature type="compositionally biased region" description="Basic residues" evidence="7">
    <location>
        <begin position="601"/>
        <end position="619"/>
    </location>
</feature>
<feature type="compositionally biased region" description="Polar residues" evidence="7">
    <location>
        <begin position="554"/>
        <end position="578"/>
    </location>
</feature>
<comment type="caution">
    <text evidence="10">The sequence shown here is derived from an EMBL/GenBank/DDBJ whole genome shotgun (WGS) entry which is preliminary data.</text>
</comment>
<dbReference type="Pfam" id="PF00271">
    <property type="entry name" value="Helicase_C"/>
    <property type="match status" value="1"/>
</dbReference>
<reference evidence="10" key="1">
    <citation type="submission" date="2022-02" db="EMBL/GenBank/DDBJ databases">
        <authorList>
            <person name="Henning P.M."/>
            <person name="McCubbin A.G."/>
            <person name="Shore J.S."/>
        </authorList>
    </citation>
    <scope>NUCLEOTIDE SEQUENCE</scope>
    <source>
        <strain evidence="10">F60SS</strain>
        <tissue evidence="10">Leaves</tissue>
    </source>
</reference>
<evidence type="ECO:0000259" key="9">
    <source>
        <dbReference type="PROSITE" id="PS51194"/>
    </source>
</evidence>
<feature type="region of interest" description="Disordered" evidence="7">
    <location>
        <begin position="551"/>
        <end position="630"/>
    </location>
</feature>
<keyword evidence="6" id="KW-0539">Nucleus</keyword>
<dbReference type="SMART" id="SM00487">
    <property type="entry name" value="DEXDc"/>
    <property type="match status" value="1"/>
</dbReference>
<comment type="subcellular location">
    <subcellularLocation>
        <location evidence="1">Nucleus</location>
    </subcellularLocation>
</comment>
<dbReference type="InterPro" id="IPR044567">
    <property type="entry name" value="CLSY/DRD1"/>
</dbReference>
<evidence type="ECO:0000256" key="7">
    <source>
        <dbReference type="SAM" id="MobiDB-lite"/>
    </source>
</evidence>
<dbReference type="GO" id="GO:0080188">
    <property type="term" value="P:gene silencing by siRNA-directed DNA methylation"/>
    <property type="evidence" value="ECO:0007669"/>
    <property type="project" value="InterPro"/>
</dbReference>
<keyword evidence="3" id="KW-0378">Hydrolase</keyword>
<keyword evidence="5" id="KW-0067">ATP-binding</keyword>
<keyword evidence="11" id="KW-1185">Reference proteome</keyword>
<dbReference type="GO" id="GO:0005524">
    <property type="term" value="F:ATP binding"/>
    <property type="evidence" value="ECO:0007669"/>
    <property type="project" value="UniProtKB-KW"/>
</dbReference>
<dbReference type="PROSITE" id="PS51194">
    <property type="entry name" value="HELICASE_CTER"/>
    <property type="match status" value="1"/>
</dbReference>
<evidence type="ECO:0000256" key="5">
    <source>
        <dbReference type="ARBA" id="ARBA00022840"/>
    </source>
</evidence>
<evidence type="ECO:0000256" key="3">
    <source>
        <dbReference type="ARBA" id="ARBA00022801"/>
    </source>
</evidence>
<dbReference type="Pfam" id="PF00176">
    <property type="entry name" value="SNF2-rel_dom"/>
    <property type="match status" value="1"/>
</dbReference>
<feature type="region of interest" description="Disordered" evidence="7">
    <location>
        <begin position="409"/>
        <end position="532"/>
    </location>
</feature>
<dbReference type="InterPro" id="IPR001650">
    <property type="entry name" value="Helicase_C-like"/>
</dbReference>
<gene>
    <name evidence="10" type="ORF">Tsubulata_037587</name>
</gene>
<dbReference type="SMART" id="SM00490">
    <property type="entry name" value="HELICc"/>
    <property type="match status" value="1"/>
</dbReference>
<dbReference type="CDD" id="cd18007">
    <property type="entry name" value="DEXHc_ATRX-like"/>
    <property type="match status" value="1"/>
</dbReference>
<protein>
    <submittedName>
        <fullName evidence="10">Uncharacterized protein</fullName>
    </submittedName>
</protein>
<dbReference type="OrthoDB" id="448448at2759"/>
<dbReference type="Proteomes" id="UP001141552">
    <property type="component" value="Unassembled WGS sequence"/>
</dbReference>
<evidence type="ECO:0000256" key="2">
    <source>
        <dbReference type="ARBA" id="ARBA00022741"/>
    </source>
</evidence>
<dbReference type="PANTHER" id="PTHR45821">
    <property type="entry name" value="SNF2 DOMAIN-CONTAINING PROTEIN CLASSY 2-RELATED"/>
    <property type="match status" value="1"/>
</dbReference>
<dbReference type="InterPro" id="IPR014001">
    <property type="entry name" value="Helicase_ATP-bd"/>
</dbReference>
<keyword evidence="4" id="KW-0347">Helicase</keyword>
<dbReference type="PROSITE" id="PS51192">
    <property type="entry name" value="HELICASE_ATP_BIND_1"/>
    <property type="match status" value="1"/>
</dbReference>
<proteinExistence type="predicted"/>
<keyword evidence="2" id="KW-0547">Nucleotide-binding</keyword>
<feature type="domain" description="Helicase C-terminal" evidence="9">
    <location>
        <begin position="1265"/>
        <end position="1449"/>
    </location>
</feature>
<feature type="compositionally biased region" description="Polar residues" evidence="7">
    <location>
        <begin position="436"/>
        <end position="445"/>
    </location>
</feature>
<dbReference type="PANTHER" id="PTHR45821:SF2">
    <property type="entry name" value="SNF2 DOMAIN-CONTAINING PROTEIN CLASSY 2"/>
    <property type="match status" value="1"/>
</dbReference>
<dbReference type="CDD" id="cd18793">
    <property type="entry name" value="SF2_C_SNF"/>
    <property type="match status" value="1"/>
</dbReference>
<evidence type="ECO:0000256" key="6">
    <source>
        <dbReference type="ARBA" id="ARBA00023242"/>
    </source>
</evidence>
<dbReference type="InterPro" id="IPR049730">
    <property type="entry name" value="SNF2/RAD54-like_C"/>
</dbReference>
<organism evidence="10 11">
    <name type="scientific">Turnera subulata</name>
    <dbReference type="NCBI Taxonomy" id="218843"/>
    <lineage>
        <taxon>Eukaryota</taxon>
        <taxon>Viridiplantae</taxon>
        <taxon>Streptophyta</taxon>
        <taxon>Embryophyta</taxon>
        <taxon>Tracheophyta</taxon>
        <taxon>Spermatophyta</taxon>
        <taxon>Magnoliopsida</taxon>
        <taxon>eudicotyledons</taxon>
        <taxon>Gunneridae</taxon>
        <taxon>Pentapetalae</taxon>
        <taxon>rosids</taxon>
        <taxon>fabids</taxon>
        <taxon>Malpighiales</taxon>
        <taxon>Passifloraceae</taxon>
        <taxon>Turnera</taxon>
    </lineage>
</organism>
<dbReference type="GO" id="GO:0016787">
    <property type="term" value="F:hydrolase activity"/>
    <property type="evidence" value="ECO:0007669"/>
    <property type="project" value="UniProtKB-KW"/>
</dbReference>
<dbReference type="Gene3D" id="3.40.50.10810">
    <property type="entry name" value="Tandem AAA-ATPase domain"/>
    <property type="match status" value="1"/>
</dbReference>
<evidence type="ECO:0000259" key="8">
    <source>
        <dbReference type="PROSITE" id="PS51192"/>
    </source>
</evidence>
<dbReference type="InterPro" id="IPR038718">
    <property type="entry name" value="SNF2-like_sf"/>
</dbReference>
<evidence type="ECO:0000313" key="10">
    <source>
        <dbReference type="EMBL" id="KAJ4826343.1"/>
    </source>
</evidence>
<evidence type="ECO:0000256" key="4">
    <source>
        <dbReference type="ARBA" id="ARBA00022806"/>
    </source>
</evidence>
<sequence>MALAIFFLKMKRKGIHQGRHPFNKHPFEALFHGSWQSVDRIEVKDGAMTLHYADNNFGIEEKGPSTDIRVKSRAATVLDCSCFLRPGIDVCVLSPSSYTEGSEEGNLEPVWLDAKISSIERNPHEPECSCQFFINIYENQGSLGSEIKGPLRKETEVIGLNQISILQTLPRAPSEGQFYRWDLSEDCSSRQRTKVFLGRFLSDLTWLLVVSVMKQIAFDVTSVGNKIIYQVLGVDDDLPSLTSDSSLRSVSFTVENDSLNPTVIQFVPDDDSETSTCDVHDSGLKSSYDVFSIRRSKRRNLQPERLAPPLTEYGLIRALPYTPLKWKEEAEILSLPGIFPSPEDLSYTEEQAVSEKEIGASEEEPLGDVSVLKSRTKSREVRTGVGKKRRLQDQLAIVPVLTEADQVSSKQLHSAGKCSEESTHEELNSDSKKCRSSGTITSEQLSAPAKTPKKFPGRIISKKSGCSAKNPRKFSRKIISEQSSEAGKIIPKQSGGPAKVPRKCSGKNISEPSSSPAKIIPEPSSSPAKIIPELSSSPAKIISEQASIPAKIISEQSSSPAKTPQKNSGKIISEQSSGPAKIRRKNSNKTNSDKSSCPVKTTRKYTRKRHAISSGHHRSTSAAASQKKTDGDLEDMVLESAWEGKASAQNVKSVSYGKKVVQGGRYRPFRPRRNGLSESVTSYKRASFCEGMYSKVISSYMKNINSTLKSKEGEEPHIIDHWKEFKAKSCMEQQQQKMEPPATEVAEKSSELEALWREMELCLASACLFGGAETRVPAQTPKPLTDLCEHIFKLDEEIGVLCSRCGFVKTEIRYVTAPFKESTGWKVGDRPHNNHKSKLKPDEDEDLALSCHPAINQEAPLLENTDTVWDLIPEVRMKLHAHQKKAFEFLWTNIAGSMVPELMEKEPKKVGGCVISHTPGAGKTFLIIAFLVSYLKLFPGKRPLVLAPKTTLYTWYKEFIKWEIPIPVHLLHGRRTYRVFRQRAGTVGKGVVQNEDVMHILDSLEKIQKWHAQPSVLVMGYSSFLTLMRENSRFPYRKYMAKVLRESPGILILDEGHNPRSTKSRLRKALMKVETDIRVLLSGTLFQNNFCEYFNTLCLARPKFVKEVLEELDPRFRRKNKVVKKIVHLSESRARKFFIDNISDRIDSNITEERMRGINMLRKLTNSFIDVYEGGSSDMLPGLQIYTIMMNSTNVQHELLVKLQRIMETYDGYPLELELLITLAAIHPWLVRTSVCVNKFCNQEELMRVEKLKSDAKMGSKVMFVLNLVYRVVHKEKVLMFCHNIAPIHLFLELFETVFNWQRGKEVLILTGDQELFERGRIMDQFEESSTSRVLLASITACAEGISLTAASRVIMLDSEWNPSKTRQAIARAFRPGQQKVVYVYQLLATGTIEEDKYRRTTWKEWVSSMIFSETFGEDPSRWRAEKIEDDILREMVEEDRVKSVKSFNKIMKNEKASTGSKTT</sequence>
<evidence type="ECO:0000313" key="11">
    <source>
        <dbReference type="Proteomes" id="UP001141552"/>
    </source>
</evidence>
<feature type="compositionally biased region" description="Polar residues" evidence="7">
    <location>
        <begin position="507"/>
        <end position="516"/>
    </location>
</feature>
<reference evidence="10" key="2">
    <citation type="journal article" date="2023" name="Plants (Basel)">
        <title>Annotation of the Turnera subulata (Passifloraceae) Draft Genome Reveals the S-Locus Evolved after the Divergence of Turneroideae from Passifloroideae in a Stepwise Manner.</title>
        <authorList>
            <person name="Henning P.M."/>
            <person name="Roalson E.H."/>
            <person name="Mir W."/>
            <person name="McCubbin A.G."/>
            <person name="Shore J.S."/>
        </authorList>
    </citation>
    <scope>NUCLEOTIDE SEQUENCE</scope>
    <source>
        <strain evidence="10">F60SS</strain>
    </source>
</reference>
<feature type="compositionally biased region" description="Basic and acidic residues" evidence="7">
    <location>
        <begin position="418"/>
        <end position="433"/>
    </location>
</feature>
<dbReference type="SUPFAM" id="SSF52540">
    <property type="entry name" value="P-loop containing nucleoside triphosphate hydrolases"/>
    <property type="match status" value="2"/>
</dbReference>
<dbReference type="GO" id="GO:0005634">
    <property type="term" value="C:nucleus"/>
    <property type="evidence" value="ECO:0007669"/>
    <property type="project" value="UniProtKB-SubCell"/>
</dbReference>
<evidence type="ECO:0000256" key="1">
    <source>
        <dbReference type="ARBA" id="ARBA00004123"/>
    </source>
</evidence>